<dbReference type="SUPFAM" id="SSF54928">
    <property type="entry name" value="RNA-binding domain, RBD"/>
    <property type="match status" value="1"/>
</dbReference>
<proteinExistence type="predicted"/>
<accession>A0A6P8B3C0</accession>
<protein>
    <recommendedName>
        <fullName evidence="3">RRM domain-containing protein</fullName>
    </recommendedName>
</protein>
<dbReference type="Gene3D" id="3.30.70.330">
    <property type="match status" value="1"/>
</dbReference>
<dbReference type="KEGG" id="pgri:PgNI_07345"/>
<gene>
    <name evidence="5" type="ORF">PgNI_07345</name>
</gene>
<feature type="compositionally biased region" description="Polar residues" evidence="2">
    <location>
        <begin position="307"/>
        <end position="329"/>
    </location>
</feature>
<sequence>MSFNPQASPFSSSPISDKNHASCAPQRHFHRGGYMKRQAKWQLQTSPSSSNRRNVCDPLAEGRRVRVDNVFYGTRFVPEFIGAIGIPKSDIERIHSTGTSGGPGMCWVDFVSHAAASRAVVMLRAELRKWLPQVFLCSPATDLSGRTTSTGWLSNDDDLTLTEDFTIDQEWPAYDLGFASPASVRSHPWLSSPKKDLLSTKNGSLPDNTSTSSLSHVAGNCSTRPTSDRASITTENTFDSSAVSTSEGIEKDAPAKGICKDIDALGSGSVGTKIGVDSCLQNNVSKDNQLDEIRPQDIKSWTQSIVTTRQPTEPTPKQSASSVNANTPKPKTWATIASPCRQRPRSTSVQEARKATAKDPGVVKGATGPRAGPSWADITKKRPASTIKVISPVSETRPPSRSSPKKEDNSCSMPVRKPLLPSPNPTSHRTIFVTGLDPTEDQDYHREEILKIFAGFKVHGISNRKKTDRAGNHASCFIDMETAEDAQHAIDRWPWPTDRIGGQFIQIARAKSESNRPLDYTVVKESRERQSRRNR</sequence>
<feature type="region of interest" description="Disordered" evidence="2">
    <location>
        <begin position="198"/>
        <end position="250"/>
    </location>
</feature>
<evidence type="ECO:0000256" key="1">
    <source>
        <dbReference type="PROSITE-ProRule" id="PRU00176"/>
    </source>
</evidence>
<feature type="compositionally biased region" description="Polar residues" evidence="2">
    <location>
        <begin position="1"/>
        <end position="16"/>
    </location>
</feature>
<dbReference type="RefSeq" id="XP_030981509.1">
    <property type="nucleotide sequence ID" value="XM_031127359.1"/>
</dbReference>
<organism evidence="4 5">
    <name type="scientific">Pyricularia grisea</name>
    <name type="common">Crabgrass-specific blast fungus</name>
    <name type="synonym">Magnaporthe grisea</name>
    <dbReference type="NCBI Taxonomy" id="148305"/>
    <lineage>
        <taxon>Eukaryota</taxon>
        <taxon>Fungi</taxon>
        <taxon>Dikarya</taxon>
        <taxon>Ascomycota</taxon>
        <taxon>Pezizomycotina</taxon>
        <taxon>Sordariomycetes</taxon>
        <taxon>Sordariomycetidae</taxon>
        <taxon>Magnaporthales</taxon>
        <taxon>Pyriculariaceae</taxon>
        <taxon>Pyricularia</taxon>
    </lineage>
</organism>
<dbReference type="InterPro" id="IPR000504">
    <property type="entry name" value="RRM_dom"/>
</dbReference>
<dbReference type="InterPro" id="IPR012677">
    <property type="entry name" value="Nucleotide-bd_a/b_plait_sf"/>
</dbReference>
<feature type="region of interest" description="Disordered" evidence="2">
    <location>
        <begin position="1"/>
        <end position="24"/>
    </location>
</feature>
<keyword evidence="1" id="KW-0694">RNA-binding</keyword>
<feature type="region of interest" description="Disordered" evidence="2">
    <location>
        <begin position="307"/>
        <end position="432"/>
    </location>
</feature>
<dbReference type="GO" id="GO:0003723">
    <property type="term" value="F:RNA binding"/>
    <property type="evidence" value="ECO:0007669"/>
    <property type="project" value="UniProtKB-UniRule"/>
</dbReference>
<name>A0A6P8B3C0_PYRGI</name>
<dbReference type="GeneID" id="41962268"/>
<dbReference type="PROSITE" id="PS50102">
    <property type="entry name" value="RRM"/>
    <property type="match status" value="1"/>
</dbReference>
<evidence type="ECO:0000259" key="3">
    <source>
        <dbReference type="PROSITE" id="PS50102"/>
    </source>
</evidence>
<reference evidence="5" key="3">
    <citation type="submission" date="2025-08" db="UniProtKB">
        <authorList>
            <consortium name="RefSeq"/>
        </authorList>
    </citation>
    <scope>IDENTIFICATION</scope>
    <source>
        <strain evidence="5">NI907</strain>
    </source>
</reference>
<feature type="compositionally biased region" description="Polar residues" evidence="2">
    <location>
        <begin position="199"/>
        <end position="247"/>
    </location>
</feature>
<keyword evidence="4" id="KW-1185">Reference proteome</keyword>
<reference evidence="5" key="1">
    <citation type="journal article" date="2019" name="Mol. Biol. Evol.">
        <title>Blast fungal genomes show frequent chromosomal changes, gene gains and losses, and effector gene turnover.</title>
        <authorList>
            <person name="Gomez Luciano L.B."/>
            <person name="Jason Tsai I."/>
            <person name="Chuma I."/>
            <person name="Tosa Y."/>
            <person name="Chen Y.H."/>
            <person name="Li J.Y."/>
            <person name="Li M.Y."/>
            <person name="Jade Lu M.Y."/>
            <person name="Nakayashiki H."/>
            <person name="Li W.H."/>
        </authorList>
    </citation>
    <scope>NUCLEOTIDE SEQUENCE</scope>
    <source>
        <strain evidence="5">NI907</strain>
    </source>
</reference>
<evidence type="ECO:0000313" key="4">
    <source>
        <dbReference type="Proteomes" id="UP000515153"/>
    </source>
</evidence>
<dbReference type="Proteomes" id="UP000515153">
    <property type="component" value="Unplaced"/>
</dbReference>
<feature type="compositionally biased region" description="Polar residues" evidence="2">
    <location>
        <begin position="393"/>
        <end position="402"/>
    </location>
</feature>
<reference evidence="5" key="2">
    <citation type="submission" date="2019-10" db="EMBL/GenBank/DDBJ databases">
        <authorList>
            <consortium name="NCBI Genome Project"/>
        </authorList>
    </citation>
    <scope>NUCLEOTIDE SEQUENCE</scope>
    <source>
        <strain evidence="5">NI907</strain>
    </source>
</reference>
<feature type="region of interest" description="Disordered" evidence="2">
    <location>
        <begin position="513"/>
        <end position="535"/>
    </location>
</feature>
<evidence type="ECO:0000313" key="5">
    <source>
        <dbReference type="RefSeq" id="XP_030981509.1"/>
    </source>
</evidence>
<dbReference type="CDD" id="cd00590">
    <property type="entry name" value="RRM_SF"/>
    <property type="match status" value="1"/>
</dbReference>
<dbReference type="InterPro" id="IPR035979">
    <property type="entry name" value="RBD_domain_sf"/>
</dbReference>
<feature type="domain" description="RRM" evidence="3">
    <location>
        <begin position="429"/>
        <end position="512"/>
    </location>
</feature>
<dbReference type="AlphaFoldDB" id="A0A6P8B3C0"/>
<evidence type="ECO:0000256" key="2">
    <source>
        <dbReference type="SAM" id="MobiDB-lite"/>
    </source>
</evidence>